<dbReference type="KEGG" id="sus:Acid_5365"/>
<evidence type="ECO:0000256" key="4">
    <source>
        <dbReference type="ARBA" id="ARBA00021898"/>
    </source>
</evidence>
<dbReference type="GO" id="GO:0005886">
    <property type="term" value="C:plasma membrane"/>
    <property type="evidence" value="ECO:0007669"/>
    <property type="project" value="UniProtKB-SubCell"/>
</dbReference>
<evidence type="ECO:0000256" key="6">
    <source>
        <dbReference type="ARBA" id="ARBA00022500"/>
    </source>
</evidence>
<keyword evidence="8" id="KW-0472">Membrane</keyword>
<comment type="subcellular location">
    <subcellularLocation>
        <location evidence="1">Bacterial flagellum basal body</location>
    </subcellularLocation>
    <subcellularLocation>
        <location evidence="2">Cell membrane</location>
        <topology evidence="2">Peripheral membrane protein</topology>
    </subcellularLocation>
</comment>
<evidence type="ECO:0000256" key="10">
    <source>
        <dbReference type="ARBA" id="ARBA00025044"/>
    </source>
</evidence>
<dbReference type="STRING" id="234267.Acid_5365"/>
<dbReference type="HOGENOM" id="CLU_052646_0_0_0"/>
<dbReference type="InterPro" id="IPR001689">
    <property type="entry name" value="Flag_FliM"/>
</dbReference>
<evidence type="ECO:0000259" key="11">
    <source>
        <dbReference type="Pfam" id="PF01052"/>
    </source>
</evidence>
<dbReference type="InterPro" id="IPR001543">
    <property type="entry name" value="FliN-like_C"/>
</dbReference>
<evidence type="ECO:0000256" key="2">
    <source>
        <dbReference type="ARBA" id="ARBA00004202"/>
    </source>
</evidence>
<dbReference type="Pfam" id="PF02154">
    <property type="entry name" value="FliM"/>
    <property type="match status" value="1"/>
</dbReference>
<keyword evidence="6" id="KW-0145">Chemotaxis</keyword>
<dbReference type="CDD" id="cd17908">
    <property type="entry name" value="FliM"/>
    <property type="match status" value="1"/>
</dbReference>
<dbReference type="PANTHER" id="PTHR30034">
    <property type="entry name" value="FLAGELLAR MOTOR SWITCH PROTEIN FLIM"/>
    <property type="match status" value="1"/>
</dbReference>
<keyword evidence="5" id="KW-1003">Cell membrane</keyword>
<dbReference type="Gene3D" id="2.30.330.10">
    <property type="entry name" value="SpoA-like"/>
    <property type="match status" value="1"/>
</dbReference>
<dbReference type="GO" id="GO:0050918">
    <property type="term" value="P:positive chemotaxis"/>
    <property type="evidence" value="ECO:0007669"/>
    <property type="project" value="TreeGrafter"/>
</dbReference>
<keyword evidence="12" id="KW-0969">Cilium</keyword>
<dbReference type="AlphaFoldDB" id="Q01VK1"/>
<protein>
    <recommendedName>
        <fullName evidence="4">Flagellar motor switch protein FliM</fullName>
    </recommendedName>
</protein>
<organism evidence="12">
    <name type="scientific">Solibacter usitatus (strain Ellin6076)</name>
    <dbReference type="NCBI Taxonomy" id="234267"/>
    <lineage>
        <taxon>Bacteria</taxon>
        <taxon>Pseudomonadati</taxon>
        <taxon>Acidobacteriota</taxon>
        <taxon>Terriglobia</taxon>
        <taxon>Bryobacterales</taxon>
        <taxon>Solibacteraceae</taxon>
        <taxon>Candidatus Solibacter</taxon>
    </lineage>
</organism>
<keyword evidence="9" id="KW-0975">Bacterial flagellum</keyword>
<dbReference type="GO" id="GO:0071978">
    <property type="term" value="P:bacterial-type flagellum-dependent swarming motility"/>
    <property type="evidence" value="ECO:0007669"/>
    <property type="project" value="TreeGrafter"/>
</dbReference>
<dbReference type="EMBL" id="CP000473">
    <property type="protein sequence ID" value="ABJ86314.1"/>
    <property type="molecule type" value="Genomic_DNA"/>
</dbReference>
<comment type="function">
    <text evidence="10">FliM is one of three proteins (FliG, FliN, FliM) that forms the rotor-mounted switch complex (C ring), located at the base of the basal body. This complex interacts with the CheY and CheZ chemotaxis proteins, in addition to contacting components of the motor that determine the direction of flagellar rotation.</text>
</comment>
<dbReference type="PRINTS" id="PR00955">
    <property type="entry name" value="FLGMOTORFLIM"/>
</dbReference>
<dbReference type="InterPro" id="IPR036429">
    <property type="entry name" value="SpoA-like_sf"/>
</dbReference>
<dbReference type="Pfam" id="PF01052">
    <property type="entry name" value="FliMN_C"/>
    <property type="match status" value="1"/>
</dbReference>
<gene>
    <name evidence="12" type="ordered locus">Acid_5365</name>
</gene>
<evidence type="ECO:0000256" key="7">
    <source>
        <dbReference type="ARBA" id="ARBA00022779"/>
    </source>
</evidence>
<evidence type="ECO:0000256" key="8">
    <source>
        <dbReference type="ARBA" id="ARBA00023136"/>
    </source>
</evidence>
<dbReference type="SUPFAM" id="SSF103039">
    <property type="entry name" value="CheC-like"/>
    <property type="match status" value="1"/>
</dbReference>
<reference evidence="12" key="1">
    <citation type="submission" date="2006-10" db="EMBL/GenBank/DDBJ databases">
        <title>Complete sequence of Solibacter usitatus Ellin6076.</title>
        <authorList>
            <consortium name="US DOE Joint Genome Institute"/>
            <person name="Copeland A."/>
            <person name="Lucas S."/>
            <person name="Lapidus A."/>
            <person name="Barry K."/>
            <person name="Detter J.C."/>
            <person name="Glavina del Rio T."/>
            <person name="Hammon N."/>
            <person name="Israni S."/>
            <person name="Dalin E."/>
            <person name="Tice H."/>
            <person name="Pitluck S."/>
            <person name="Thompson L.S."/>
            <person name="Brettin T."/>
            <person name="Bruce D."/>
            <person name="Han C."/>
            <person name="Tapia R."/>
            <person name="Gilna P."/>
            <person name="Schmutz J."/>
            <person name="Larimer F."/>
            <person name="Land M."/>
            <person name="Hauser L."/>
            <person name="Kyrpides N."/>
            <person name="Mikhailova N."/>
            <person name="Janssen P.H."/>
            <person name="Kuske C.R."/>
            <person name="Richardson P."/>
        </authorList>
    </citation>
    <scope>NUCLEOTIDE SEQUENCE</scope>
    <source>
        <strain evidence="12">Ellin6076</strain>
    </source>
</reference>
<dbReference type="FunCoup" id="Q01VK1">
    <property type="interactions" value="72"/>
</dbReference>
<evidence type="ECO:0000256" key="3">
    <source>
        <dbReference type="ARBA" id="ARBA00011049"/>
    </source>
</evidence>
<dbReference type="Gene3D" id="3.40.1550.10">
    <property type="entry name" value="CheC-like"/>
    <property type="match status" value="1"/>
</dbReference>
<keyword evidence="12" id="KW-0966">Cell projection</keyword>
<proteinExistence type="inferred from homology"/>
<dbReference type="eggNOG" id="COG1868">
    <property type="taxonomic scope" value="Bacteria"/>
</dbReference>
<dbReference type="PIRSF" id="PIRSF002888">
    <property type="entry name" value="FliM"/>
    <property type="match status" value="1"/>
</dbReference>
<keyword evidence="7" id="KW-0283">Flagellar rotation</keyword>
<sequence length="293" mass="32194">MRAIHLLHDTFVRNLVSSLSAYLRSYLTVNLVSVEQLSYAEFLDGLPSPTCIVSLGLSPYDGNGVLELNPSLVFPILEMLLGGTGKSSATIQRDITEIEQRLLDGLFRIILQDLREAWKAVTNVDFTIESMETEPQLLHLLAPNEAVVSIGIEVRIGETVGMMNIAMPSIVIKMMRQKFDQQWSVRKTHASEAEQFRVLRVLRQATLTVEALMEGPTLSVGDLLSLREGNLLTFDFPVERPIELVVNGACKFTGQVVSTGRKRACQIGTVRPLPYQGRISDDAGAGSGSGPPE</sequence>
<evidence type="ECO:0000313" key="12">
    <source>
        <dbReference type="EMBL" id="ABJ86314.1"/>
    </source>
</evidence>
<evidence type="ECO:0000256" key="9">
    <source>
        <dbReference type="ARBA" id="ARBA00023143"/>
    </source>
</evidence>
<evidence type="ECO:0000256" key="5">
    <source>
        <dbReference type="ARBA" id="ARBA00022475"/>
    </source>
</evidence>
<dbReference type="SUPFAM" id="SSF101801">
    <property type="entry name" value="Surface presentation of antigens (SPOA)"/>
    <property type="match status" value="1"/>
</dbReference>
<dbReference type="InterPro" id="IPR028976">
    <property type="entry name" value="CheC-like_sf"/>
</dbReference>
<dbReference type="InParanoid" id="Q01VK1"/>
<feature type="domain" description="Flagellar motor switch protein FliN-like C-terminal" evidence="11">
    <location>
        <begin position="202"/>
        <end position="267"/>
    </location>
</feature>
<comment type="similarity">
    <text evidence="3">Belongs to the FliM family.</text>
</comment>
<dbReference type="GO" id="GO:0009425">
    <property type="term" value="C:bacterial-type flagellum basal body"/>
    <property type="evidence" value="ECO:0007669"/>
    <property type="project" value="UniProtKB-SubCell"/>
</dbReference>
<dbReference type="GO" id="GO:0003774">
    <property type="term" value="F:cytoskeletal motor activity"/>
    <property type="evidence" value="ECO:0007669"/>
    <property type="project" value="InterPro"/>
</dbReference>
<accession>Q01VK1</accession>
<name>Q01VK1_SOLUE</name>
<keyword evidence="12" id="KW-0282">Flagellum</keyword>
<evidence type="ECO:0000256" key="1">
    <source>
        <dbReference type="ARBA" id="ARBA00004117"/>
    </source>
</evidence>
<dbReference type="PANTHER" id="PTHR30034:SF6">
    <property type="entry name" value="YOP PROTEINS TRANSLOCATION PROTEIN Q"/>
    <property type="match status" value="1"/>
</dbReference>